<evidence type="ECO:0000256" key="3">
    <source>
        <dbReference type="ARBA" id="ARBA00022989"/>
    </source>
</evidence>
<reference evidence="6" key="1">
    <citation type="submission" date="2018-05" db="EMBL/GenBank/DDBJ databases">
        <authorList>
            <person name="Lanie J.A."/>
            <person name="Ng W.-L."/>
            <person name="Kazmierczak K.M."/>
            <person name="Andrzejewski T.M."/>
            <person name="Davidsen T.M."/>
            <person name="Wayne K.J."/>
            <person name="Tettelin H."/>
            <person name="Glass J.I."/>
            <person name="Rusch D."/>
            <person name="Podicherti R."/>
            <person name="Tsui H.-C.T."/>
            <person name="Winkler M.E."/>
        </authorList>
    </citation>
    <scope>NUCLEOTIDE SEQUENCE</scope>
</reference>
<dbReference type="GO" id="GO:1905039">
    <property type="term" value="P:carboxylic acid transmembrane transport"/>
    <property type="evidence" value="ECO:0007669"/>
    <property type="project" value="UniProtKB-ARBA"/>
</dbReference>
<evidence type="ECO:0000256" key="5">
    <source>
        <dbReference type="SAM" id="Phobius"/>
    </source>
</evidence>
<dbReference type="NCBIfam" id="TIGR00785">
    <property type="entry name" value="dass"/>
    <property type="match status" value="1"/>
</dbReference>
<feature type="transmembrane region" description="Helical" evidence="5">
    <location>
        <begin position="114"/>
        <end position="133"/>
    </location>
</feature>
<evidence type="ECO:0000256" key="1">
    <source>
        <dbReference type="ARBA" id="ARBA00004141"/>
    </source>
</evidence>
<sequence>MGDTNNNNSGGFAKTTDFKWLGIGLAIFILIAIMPTPDSMAQKAQDLFGNEPGTDIAEKALHIKLIIALLSTCVVFFATEAVPMPAVALLIGLVQLFFGITAPKMIAITYAHDAVWFIAGSLALGATLVKYGLDKRVGMLVINLAGTKTRNIVIGILLGTAIPTAFVGEHAVAAMYVPIALALFTLTNKSTPAPKLGTLLMVTIAVGCMIGGPMSPTGGARNALMIGFLSNIGIEVSFVNWLSMGVFYTFVMSIVMAFLLPLLFKPEVDDLSDAVNLLKKDLAKHGAMTKQQYIVAFVMLCVVFLWITDKSLVANVLGFSLGLGGIAVSGAVAYMVLGLTSWKDYEEKVSWGVIVLYAGCISLGLVFKNTGASSWFADQIMNMVAPLGLNSGVGLVILMAVIGAVLTNLMSAGATVAVIGPVVLDMAVSSGTNPVLVGVGLAIATSMAYWLVIGTPASSIVYASGQLESKDFIRMATVGWPAALIALAVMVIVYWTGILGIDPAGFGF</sequence>
<comment type="subcellular location">
    <subcellularLocation>
        <location evidence="1">Membrane</location>
        <topology evidence="1">Multi-pass membrane protein</topology>
    </subcellularLocation>
</comment>
<feature type="transmembrane region" description="Helical" evidence="5">
    <location>
        <begin position="472"/>
        <end position="495"/>
    </location>
</feature>
<dbReference type="PANTHER" id="PTHR10283">
    <property type="entry name" value="SOLUTE CARRIER FAMILY 13 MEMBER"/>
    <property type="match status" value="1"/>
</dbReference>
<feature type="transmembrane region" description="Helical" evidence="5">
    <location>
        <begin position="315"/>
        <end position="337"/>
    </location>
</feature>
<dbReference type="InterPro" id="IPR001898">
    <property type="entry name" value="SLC13A/DASS"/>
</dbReference>
<dbReference type="GO" id="GO:0008514">
    <property type="term" value="F:organic anion transmembrane transporter activity"/>
    <property type="evidence" value="ECO:0007669"/>
    <property type="project" value="UniProtKB-ARBA"/>
</dbReference>
<feature type="transmembrane region" description="Helical" evidence="5">
    <location>
        <begin position="20"/>
        <end position="40"/>
    </location>
</feature>
<gene>
    <name evidence="6" type="ORF">METZ01_LOCUS25546</name>
</gene>
<feature type="transmembrane region" description="Helical" evidence="5">
    <location>
        <begin position="196"/>
        <end position="214"/>
    </location>
</feature>
<feature type="transmembrane region" description="Helical" evidence="5">
    <location>
        <begin position="153"/>
        <end position="184"/>
    </location>
</feature>
<evidence type="ECO:0000256" key="4">
    <source>
        <dbReference type="ARBA" id="ARBA00023136"/>
    </source>
</evidence>
<feature type="transmembrane region" description="Helical" evidence="5">
    <location>
        <begin position="246"/>
        <end position="264"/>
    </location>
</feature>
<keyword evidence="2 5" id="KW-0812">Transmembrane</keyword>
<feature type="transmembrane region" description="Helical" evidence="5">
    <location>
        <begin position="435"/>
        <end position="452"/>
    </location>
</feature>
<protein>
    <recommendedName>
        <fullName evidence="7">Citrate transporter-like domain-containing protein</fullName>
    </recommendedName>
</protein>
<feature type="transmembrane region" description="Helical" evidence="5">
    <location>
        <begin position="61"/>
        <end position="78"/>
    </location>
</feature>
<dbReference type="GO" id="GO:0005886">
    <property type="term" value="C:plasma membrane"/>
    <property type="evidence" value="ECO:0007669"/>
    <property type="project" value="TreeGrafter"/>
</dbReference>
<dbReference type="PANTHER" id="PTHR10283:SF82">
    <property type="entry name" value="SOLUTE CARRIER FAMILY 13 MEMBER 2"/>
    <property type="match status" value="1"/>
</dbReference>
<proteinExistence type="predicted"/>
<feature type="transmembrane region" description="Helical" evidence="5">
    <location>
        <begin position="387"/>
        <end position="406"/>
    </location>
</feature>
<feature type="transmembrane region" description="Helical" evidence="5">
    <location>
        <begin position="291"/>
        <end position="308"/>
    </location>
</feature>
<evidence type="ECO:0000256" key="2">
    <source>
        <dbReference type="ARBA" id="ARBA00022692"/>
    </source>
</evidence>
<evidence type="ECO:0000313" key="6">
    <source>
        <dbReference type="EMBL" id="SUZ72692.1"/>
    </source>
</evidence>
<feature type="transmembrane region" description="Helical" evidence="5">
    <location>
        <begin position="84"/>
        <end position="102"/>
    </location>
</feature>
<keyword evidence="4 5" id="KW-0472">Membrane</keyword>
<organism evidence="6">
    <name type="scientific">marine metagenome</name>
    <dbReference type="NCBI Taxonomy" id="408172"/>
    <lineage>
        <taxon>unclassified sequences</taxon>
        <taxon>metagenomes</taxon>
        <taxon>ecological metagenomes</taxon>
    </lineage>
</organism>
<dbReference type="Pfam" id="PF00939">
    <property type="entry name" value="Na_sulph_symp"/>
    <property type="match status" value="1"/>
</dbReference>
<dbReference type="EMBL" id="UINC01001155">
    <property type="protein sequence ID" value="SUZ72692.1"/>
    <property type="molecule type" value="Genomic_DNA"/>
</dbReference>
<evidence type="ECO:0008006" key="7">
    <source>
        <dbReference type="Google" id="ProtNLM"/>
    </source>
</evidence>
<feature type="transmembrane region" description="Helical" evidence="5">
    <location>
        <begin position="349"/>
        <end position="367"/>
    </location>
</feature>
<dbReference type="AlphaFoldDB" id="A0A381Q059"/>
<keyword evidence="3 5" id="KW-1133">Transmembrane helix</keyword>
<name>A0A381Q059_9ZZZZ</name>
<accession>A0A381Q059</accession>